<name>K5BE66_MYCHD</name>
<dbReference type="PROSITE" id="PS51257">
    <property type="entry name" value="PROKAR_LIPOPROTEIN"/>
    <property type="match status" value="1"/>
</dbReference>
<accession>K5BE66</accession>
<dbReference type="InterPro" id="IPR006127">
    <property type="entry name" value="ZnuA-like"/>
</dbReference>
<dbReference type="GO" id="GO:0030313">
    <property type="term" value="C:cell envelope"/>
    <property type="evidence" value="ECO:0007669"/>
    <property type="project" value="UniProtKB-SubCell"/>
</dbReference>
<keyword evidence="4" id="KW-0732">Signal</keyword>
<reference evidence="6 7" key="1">
    <citation type="journal article" date="2012" name="J. Bacteriol.">
        <title>Genome sequence of Mycobacterium hassiacum DSM 44199, a rare source of heat-stable mycobacterial proteins.</title>
        <authorList>
            <person name="Tiago I."/>
            <person name="Maranha A."/>
            <person name="Mendes V."/>
            <person name="Alarico S."/>
            <person name="Moynihan P.J."/>
            <person name="Clarke A.J."/>
            <person name="Macedo-Ribeiro S."/>
            <person name="Pereira P.J."/>
            <person name="Empadinhas N."/>
        </authorList>
    </citation>
    <scope>NUCLEOTIDE SEQUENCE [LARGE SCALE GENOMIC DNA]</scope>
    <source>
        <strain evidence="7">DSM 44199 / CIP 105218 / JCM 12690 / 3849</strain>
    </source>
</reference>
<evidence type="ECO:0000256" key="5">
    <source>
        <dbReference type="RuleBase" id="RU003512"/>
    </source>
</evidence>
<dbReference type="eggNOG" id="COG0803">
    <property type="taxonomic scope" value="Bacteria"/>
</dbReference>
<dbReference type="RefSeq" id="WP_005630628.1">
    <property type="nucleotide sequence ID" value="NZ_AMRA01000105.1"/>
</dbReference>
<comment type="caution">
    <text evidence="6">The sequence shown here is derived from an EMBL/GenBank/DDBJ whole genome shotgun (WGS) entry which is preliminary data.</text>
</comment>
<dbReference type="GO" id="GO:0007155">
    <property type="term" value="P:cell adhesion"/>
    <property type="evidence" value="ECO:0007669"/>
    <property type="project" value="InterPro"/>
</dbReference>
<keyword evidence="7" id="KW-1185">Reference proteome</keyword>
<dbReference type="PANTHER" id="PTHR42953">
    <property type="entry name" value="HIGH-AFFINITY ZINC UPTAKE SYSTEM PROTEIN ZNUA-RELATED"/>
    <property type="match status" value="1"/>
</dbReference>
<dbReference type="PATRIC" id="fig|1122247.3.peg.3749"/>
<protein>
    <submittedName>
        <fullName evidence="6">Periplasmic solute binding family protein</fullName>
    </submittedName>
</protein>
<comment type="similarity">
    <text evidence="5">Belongs to the bacterial solute-binding protein 9 family.</text>
</comment>
<dbReference type="InterPro" id="IPR006128">
    <property type="entry name" value="Lipoprotein_PsaA-like"/>
</dbReference>
<dbReference type="Proteomes" id="UP000006265">
    <property type="component" value="Unassembled WGS sequence"/>
</dbReference>
<proteinExistence type="inferred from homology"/>
<evidence type="ECO:0000256" key="3">
    <source>
        <dbReference type="ARBA" id="ARBA00022723"/>
    </source>
</evidence>
<evidence type="ECO:0000313" key="7">
    <source>
        <dbReference type="Proteomes" id="UP000006265"/>
    </source>
</evidence>
<evidence type="ECO:0000256" key="2">
    <source>
        <dbReference type="ARBA" id="ARBA00022448"/>
    </source>
</evidence>
<evidence type="ECO:0000256" key="4">
    <source>
        <dbReference type="ARBA" id="ARBA00022729"/>
    </source>
</evidence>
<sequence>MRVRFAALVAAVTAALAAGCGQPPGPAPDRVAVVASTDVWGSVARAVAGEHATVTALMTGTVADPHSYEASPADAAAVTDATLVVYNGGHYDEWVADVLADHPEVPAIDAYSLKPGRPADNEHVFYDLPTAKAVAAAIADRLAERDPEHAAGYRASAAEFGRGADEVLTTERAIGRNHPSASVVSTEPVAYYLLTNAGITDRTPKGFAGAIEHDTDPAPADLAAMLDLIDGRKVSALLYNPQTETALTRQLRDAALRAGLPVVEVTETLPEGTDYLTWQRQTVTRLQDALDRAPKPGR</sequence>
<evidence type="ECO:0000256" key="1">
    <source>
        <dbReference type="ARBA" id="ARBA00004196"/>
    </source>
</evidence>
<dbReference type="Pfam" id="PF01297">
    <property type="entry name" value="ZnuA"/>
    <property type="match status" value="1"/>
</dbReference>
<dbReference type="STRING" id="1122247.GCA_000379865_01694"/>
<dbReference type="Gene3D" id="3.40.50.1980">
    <property type="entry name" value="Nitrogenase molybdenum iron protein domain"/>
    <property type="match status" value="2"/>
</dbReference>
<dbReference type="GO" id="GO:0046872">
    <property type="term" value="F:metal ion binding"/>
    <property type="evidence" value="ECO:0007669"/>
    <property type="project" value="UniProtKB-KW"/>
</dbReference>
<organism evidence="6 7">
    <name type="scientific">Mycolicibacterium hassiacum (strain DSM 44199 / CIP 105218 / JCM 12690 / 3849)</name>
    <name type="common">Mycobacterium hassiacum</name>
    <dbReference type="NCBI Taxonomy" id="1122247"/>
    <lineage>
        <taxon>Bacteria</taxon>
        <taxon>Bacillati</taxon>
        <taxon>Actinomycetota</taxon>
        <taxon>Actinomycetes</taxon>
        <taxon>Mycobacteriales</taxon>
        <taxon>Mycobacteriaceae</taxon>
        <taxon>Mycolicibacterium</taxon>
    </lineage>
</organism>
<dbReference type="AlphaFoldDB" id="K5BE66"/>
<dbReference type="PRINTS" id="PR00690">
    <property type="entry name" value="ADHESNFAMILY"/>
</dbReference>
<dbReference type="InterPro" id="IPR050492">
    <property type="entry name" value="Bact_metal-bind_prot9"/>
</dbReference>
<keyword evidence="3" id="KW-0479">Metal-binding</keyword>
<evidence type="ECO:0000313" key="6">
    <source>
        <dbReference type="EMBL" id="EKF22036.1"/>
    </source>
</evidence>
<dbReference type="OrthoDB" id="5296019at2"/>
<dbReference type="GO" id="GO:0030001">
    <property type="term" value="P:metal ion transport"/>
    <property type="evidence" value="ECO:0007669"/>
    <property type="project" value="InterPro"/>
</dbReference>
<dbReference type="EMBL" id="AMRA01000105">
    <property type="protein sequence ID" value="EKF22036.1"/>
    <property type="molecule type" value="Genomic_DNA"/>
</dbReference>
<gene>
    <name evidence="6" type="ORF">C731_3908</name>
</gene>
<keyword evidence="2 5" id="KW-0813">Transport</keyword>
<comment type="subcellular location">
    <subcellularLocation>
        <location evidence="1">Cell envelope</location>
    </subcellularLocation>
</comment>
<dbReference type="SUPFAM" id="SSF53807">
    <property type="entry name" value="Helical backbone' metal receptor"/>
    <property type="match status" value="1"/>
</dbReference>
<dbReference type="PANTHER" id="PTHR42953:SF1">
    <property type="entry name" value="METAL-BINDING PROTEIN HI_0362-RELATED"/>
    <property type="match status" value="1"/>
</dbReference>